<sequence length="53" mass="6323">MRESYCIDGAHSSCKMMNYLYKSIYCFFDKIILKKLASQQQTLSKTITFMQER</sequence>
<evidence type="ECO:0000313" key="1">
    <source>
        <dbReference type="EMBL" id="EJF79884.1"/>
    </source>
</evidence>
<reference evidence="1 2" key="1">
    <citation type="submission" date="2012-03" db="EMBL/GenBank/DDBJ databases">
        <title>The Genome Sequence of Bartonella washoensis Sb944nv.</title>
        <authorList>
            <consortium name="The Broad Institute Genome Sequencing Platform"/>
            <consortium name="The Broad Institute Genome Sequencing Center for Infectious Disease"/>
            <person name="Feldgarden M."/>
            <person name="Kirby J."/>
            <person name="Kosoy M."/>
            <person name="Birtles R."/>
            <person name="Probert W.S."/>
            <person name="Chiaraviglio L."/>
            <person name="Young S.K."/>
            <person name="Zeng Q."/>
            <person name="Gargeya S."/>
            <person name="Fitzgerald M."/>
            <person name="Haas B."/>
            <person name="Abouelleil A."/>
            <person name="Alvarado L."/>
            <person name="Arachchi H.M."/>
            <person name="Berlin A."/>
            <person name="Chapman S.B."/>
            <person name="Gearin G."/>
            <person name="Goldberg J."/>
            <person name="Griggs A."/>
            <person name="Gujja S."/>
            <person name="Hansen M."/>
            <person name="Heiman D."/>
            <person name="Howarth C."/>
            <person name="Larimer J."/>
            <person name="Lui A."/>
            <person name="MacDonald P.J.P."/>
            <person name="McCowen C."/>
            <person name="Montmayeur A."/>
            <person name="Murphy C."/>
            <person name="Neiman D."/>
            <person name="Pearson M."/>
            <person name="Priest M."/>
            <person name="Roberts A."/>
            <person name="Saif S."/>
            <person name="Shea T."/>
            <person name="Sisk P."/>
            <person name="Stolte C."/>
            <person name="Sykes S."/>
            <person name="Wortman J."/>
            <person name="Nusbaum C."/>
            <person name="Birren B."/>
        </authorList>
    </citation>
    <scope>NUCLEOTIDE SEQUENCE [LARGE SCALE GENOMIC DNA]</scope>
    <source>
        <strain evidence="1 2">Sb944nv</strain>
    </source>
</reference>
<protein>
    <submittedName>
        <fullName evidence="1">Uncharacterized protein</fullName>
    </submittedName>
</protein>
<dbReference type="HOGENOM" id="CLU_3058923_0_0_5"/>
<accession>J0QAW1</accession>
<evidence type="ECO:0000313" key="2">
    <source>
        <dbReference type="Proteomes" id="UP000008947"/>
    </source>
</evidence>
<dbReference type="AlphaFoldDB" id="J0QAW1"/>
<name>J0QAW1_9HYPH</name>
<gene>
    <name evidence="1" type="ORF">MCQ_00616</name>
</gene>
<dbReference type="EMBL" id="AILU01000020">
    <property type="protein sequence ID" value="EJF79884.1"/>
    <property type="molecule type" value="Genomic_DNA"/>
</dbReference>
<proteinExistence type="predicted"/>
<keyword evidence="2" id="KW-1185">Reference proteome</keyword>
<dbReference type="PATRIC" id="fig|1094563.3.peg.714"/>
<dbReference type="Proteomes" id="UP000008947">
    <property type="component" value="Unassembled WGS sequence"/>
</dbReference>
<organism evidence="1 2">
    <name type="scientific">Candidatus Bartonella washoeensis Sb944nv</name>
    <dbReference type="NCBI Taxonomy" id="1094563"/>
    <lineage>
        <taxon>Bacteria</taxon>
        <taxon>Pseudomonadati</taxon>
        <taxon>Pseudomonadota</taxon>
        <taxon>Alphaproteobacteria</taxon>
        <taxon>Hyphomicrobiales</taxon>
        <taxon>Bartonellaceae</taxon>
        <taxon>Bartonella</taxon>
    </lineage>
</organism>
<comment type="caution">
    <text evidence="1">The sequence shown here is derived from an EMBL/GenBank/DDBJ whole genome shotgun (WGS) entry which is preliminary data.</text>
</comment>